<dbReference type="Proteomes" id="UP000295509">
    <property type="component" value="Unassembled WGS sequence"/>
</dbReference>
<dbReference type="Pfam" id="PF02245">
    <property type="entry name" value="Pur_DNA_glyco"/>
    <property type="match status" value="1"/>
</dbReference>
<dbReference type="InterPro" id="IPR036995">
    <property type="entry name" value="MPG_sf"/>
</dbReference>
<evidence type="ECO:0000313" key="6">
    <source>
        <dbReference type="EMBL" id="TDY50816.1"/>
    </source>
</evidence>
<dbReference type="Gene3D" id="3.10.300.10">
    <property type="entry name" value="Methylpurine-DNA glycosylase (MPG)"/>
    <property type="match status" value="1"/>
</dbReference>
<dbReference type="AlphaFoldDB" id="A0A4R8LVV5"/>
<dbReference type="GO" id="GO:0003905">
    <property type="term" value="F:alkylbase DNA N-glycosylase activity"/>
    <property type="evidence" value="ECO:0007669"/>
    <property type="project" value="InterPro"/>
</dbReference>
<evidence type="ECO:0000256" key="1">
    <source>
        <dbReference type="ARBA" id="ARBA00009232"/>
    </source>
</evidence>
<dbReference type="GO" id="GO:0006284">
    <property type="term" value="P:base-excision repair"/>
    <property type="evidence" value="ECO:0007669"/>
    <property type="project" value="InterPro"/>
</dbReference>
<proteinExistence type="inferred from homology"/>
<protein>
    <recommendedName>
        <fullName evidence="5">Putative 3-methyladenine DNA glycosylase</fullName>
        <ecNumber evidence="5">3.2.2.-</ecNumber>
    </recommendedName>
</protein>
<keyword evidence="2 5" id="KW-0227">DNA damage</keyword>
<dbReference type="HAMAP" id="MF_00527">
    <property type="entry name" value="3MGH"/>
    <property type="match status" value="1"/>
</dbReference>
<comment type="similarity">
    <text evidence="1 5">Belongs to the DNA glycosylase MPG family.</text>
</comment>
<dbReference type="InterPro" id="IPR003180">
    <property type="entry name" value="MPG"/>
</dbReference>
<dbReference type="PANTHER" id="PTHR10429:SF0">
    <property type="entry name" value="DNA-3-METHYLADENINE GLYCOSYLASE"/>
    <property type="match status" value="1"/>
</dbReference>
<dbReference type="InterPro" id="IPR011034">
    <property type="entry name" value="Formyl_transferase-like_C_sf"/>
</dbReference>
<gene>
    <name evidence="6" type="ORF">BX592_10851</name>
</gene>
<keyword evidence="3 5" id="KW-0378">Hydrolase</keyword>
<dbReference type="GO" id="GO:0003677">
    <property type="term" value="F:DNA binding"/>
    <property type="evidence" value="ECO:0007669"/>
    <property type="project" value="InterPro"/>
</dbReference>
<evidence type="ECO:0000256" key="5">
    <source>
        <dbReference type="HAMAP-Rule" id="MF_00527"/>
    </source>
</evidence>
<dbReference type="CDD" id="cd00540">
    <property type="entry name" value="AAG"/>
    <property type="match status" value="1"/>
</dbReference>
<dbReference type="OrthoDB" id="9794313at2"/>
<dbReference type="SUPFAM" id="SSF50486">
    <property type="entry name" value="FMT C-terminal domain-like"/>
    <property type="match status" value="1"/>
</dbReference>
<reference evidence="6 7" key="1">
    <citation type="submission" date="2019-03" db="EMBL/GenBank/DDBJ databases">
        <title>Genomic Encyclopedia of Type Strains, Phase III (KMG-III): the genomes of soil and plant-associated and newly described type strains.</title>
        <authorList>
            <person name="Whitman W."/>
        </authorList>
    </citation>
    <scope>NUCLEOTIDE SEQUENCE [LARGE SCALE GENOMIC DNA]</scope>
    <source>
        <strain evidence="6 7">LMG 29544</strain>
    </source>
</reference>
<keyword evidence="4 5" id="KW-0234">DNA repair</keyword>
<dbReference type="EC" id="3.2.2.-" evidence="5"/>
<keyword evidence="7" id="KW-1185">Reference proteome</keyword>
<dbReference type="NCBIfam" id="TIGR00567">
    <property type="entry name" value="3mg"/>
    <property type="match status" value="1"/>
</dbReference>
<dbReference type="PANTHER" id="PTHR10429">
    <property type="entry name" value="DNA-3-METHYLADENINE GLYCOSYLASE"/>
    <property type="match status" value="1"/>
</dbReference>
<dbReference type="RefSeq" id="WP_134192068.1">
    <property type="nucleotide sequence ID" value="NZ_JBHLUW010000003.1"/>
</dbReference>
<evidence type="ECO:0000256" key="3">
    <source>
        <dbReference type="ARBA" id="ARBA00022801"/>
    </source>
</evidence>
<organism evidence="6 7">
    <name type="scientific">Paraburkholderia rhizosphaerae</name>
    <dbReference type="NCBI Taxonomy" id="480658"/>
    <lineage>
        <taxon>Bacteria</taxon>
        <taxon>Pseudomonadati</taxon>
        <taxon>Pseudomonadota</taxon>
        <taxon>Betaproteobacteria</taxon>
        <taxon>Burkholderiales</taxon>
        <taxon>Burkholderiaceae</taxon>
        <taxon>Paraburkholderia</taxon>
    </lineage>
</organism>
<sequence length="216" mass="23231">MSHESARIVALSRAALPVDTVELARYLIGKCLVHDTPQGPISGRIVETEAYPVGDSTGYAFIGRRDYNEPLFLARGHAYVRLTYGVSYMLNVSSEAEGTGAGVLLRAVEPLAGIEQMQARRPGIKLRDLARGPGRLSVAFGVGPLLNGADLCTGKGLWLGAIRHALAAPVAATTRIGLSREMHRLLRFYEPGNPFVSGPRRLLMARGPAIDIDSEN</sequence>
<evidence type="ECO:0000256" key="2">
    <source>
        <dbReference type="ARBA" id="ARBA00022763"/>
    </source>
</evidence>
<comment type="caution">
    <text evidence="6">The sequence shown here is derived from an EMBL/GenBank/DDBJ whole genome shotgun (WGS) entry which is preliminary data.</text>
</comment>
<accession>A0A4R8LVV5</accession>
<dbReference type="EMBL" id="SORE01000008">
    <property type="protein sequence ID" value="TDY50816.1"/>
    <property type="molecule type" value="Genomic_DNA"/>
</dbReference>
<name>A0A4R8LVV5_9BURK</name>
<evidence type="ECO:0000256" key="4">
    <source>
        <dbReference type="ARBA" id="ARBA00023204"/>
    </source>
</evidence>
<evidence type="ECO:0000313" key="7">
    <source>
        <dbReference type="Proteomes" id="UP000295509"/>
    </source>
</evidence>